<dbReference type="InterPro" id="IPR036278">
    <property type="entry name" value="Sialidase_sf"/>
</dbReference>
<dbReference type="CDD" id="cd15482">
    <property type="entry name" value="Sialidase_non-viral"/>
    <property type="match status" value="1"/>
</dbReference>
<protein>
    <recommendedName>
        <fullName evidence="1">Sialidase domain-containing protein</fullName>
    </recommendedName>
</protein>
<accession>A0A6M9PX84</accession>
<name>A0A6M9PX84_9BURK</name>
<evidence type="ECO:0000313" key="2">
    <source>
        <dbReference type="EMBL" id="QKM64512.1"/>
    </source>
</evidence>
<feature type="domain" description="Sialidase" evidence="1">
    <location>
        <begin position="95"/>
        <end position="376"/>
    </location>
</feature>
<organism evidence="2 3">
    <name type="scientific">Polynucleobacter tropicus</name>
    <dbReference type="NCBI Taxonomy" id="1743174"/>
    <lineage>
        <taxon>Bacteria</taxon>
        <taxon>Pseudomonadati</taxon>
        <taxon>Pseudomonadota</taxon>
        <taxon>Betaproteobacteria</taxon>
        <taxon>Burkholderiales</taxon>
        <taxon>Burkholderiaceae</taxon>
        <taxon>Polynucleobacter</taxon>
    </lineage>
</organism>
<dbReference type="SUPFAM" id="SSF50939">
    <property type="entry name" value="Sialidases"/>
    <property type="match status" value="1"/>
</dbReference>
<dbReference type="InterPro" id="IPR011040">
    <property type="entry name" value="Sialidase"/>
</dbReference>
<dbReference type="Proteomes" id="UP000503312">
    <property type="component" value="Chromosome"/>
</dbReference>
<dbReference type="PANTHER" id="PTHR43752:SF2">
    <property type="entry name" value="BNR_ASP-BOX REPEAT FAMILY PROTEIN"/>
    <property type="match status" value="1"/>
</dbReference>
<dbReference type="PANTHER" id="PTHR43752">
    <property type="entry name" value="BNR/ASP-BOX REPEAT FAMILY PROTEIN"/>
    <property type="match status" value="1"/>
</dbReference>
<dbReference type="Gene3D" id="2.120.10.10">
    <property type="match status" value="1"/>
</dbReference>
<dbReference type="RefSeq" id="WP_173955555.1">
    <property type="nucleotide sequence ID" value="NZ_CP028942.1"/>
</dbReference>
<dbReference type="AlphaFoldDB" id="A0A6M9PX84"/>
<gene>
    <name evidence="2" type="ORF">DCO17_04235</name>
</gene>
<keyword evidence="3" id="KW-1185">Reference proteome</keyword>
<dbReference type="KEGG" id="ptrp:DCO17_04235"/>
<dbReference type="Pfam" id="PF13088">
    <property type="entry name" value="BNR_2"/>
    <property type="match status" value="1"/>
</dbReference>
<proteinExistence type="predicted"/>
<dbReference type="EMBL" id="CP028942">
    <property type="protein sequence ID" value="QKM64512.1"/>
    <property type="molecule type" value="Genomic_DNA"/>
</dbReference>
<evidence type="ECO:0000259" key="1">
    <source>
        <dbReference type="Pfam" id="PF13088"/>
    </source>
</evidence>
<evidence type="ECO:0000313" key="3">
    <source>
        <dbReference type="Proteomes" id="UP000503312"/>
    </source>
</evidence>
<sequence length="423" mass="46297">MSRVLAFCFLLLAAVLGFIHIDGRPSWAPFATNEGAHEESVGASLDKVPELKPGAIKGKHVSQFTVQGPRMDWLPDTGVASVHAASLIALKDGGIRAFWFAGSREGAPDVVINTAVLDPKSNTWGAPTVVMDRVAAEKGLSRYIAKLGNPVPVRLPDGRLQLFFVTVSIGGWAGSSISTIFSEDEGATWSRPQRLITSPFFNLSTLVKSPAVAFTDGRLGLPAYHEWIGRFGEFLRLDTAQVLDKRRMSTGRSAIQPVMFINDAQSATALFRQTRSAGQPKQIPVSATQNAGQSWQSLGDLEVLNPNSAVAGVLLRNGTQLLALNNIDAGRYRLVLMMSKPKSGEWHIVETIENDEALPEQERKEFSYPYLLSAHGDDAHLVYTWDRKKIRHAYFSSAWLDRAYKQLPNAVERQSAAESGEAQ</sequence>
<reference evidence="2 3" key="1">
    <citation type="submission" date="2018-04" db="EMBL/GenBank/DDBJ databases">
        <title>Polynucleobacter sp. UH21B genome.</title>
        <authorList>
            <person name="Hahn M.W."/>
        </authorList>
    </citation>
    <scope>NUCLEOTIDE SEQUENCE [LARGE SCALE GENOMIC DNA]</scope>
    <source>
        <strain evidence="2 3">MWH-UH21B</strain>
    </source>
</reference>